<dbReference type="InterPro" id="IPR039425">
    <property type="entry name" value="RNA_pol_sigma-70-like"/>
</dbReference>
<keyword evidence="3 6" id="KW-0731">Sigma factor</keyword>
<dbReference type="Gene3D" id="1.10.10.10">
    <property type="entry name" value="Winged helix-like DNA-binding domain superfamily/Winged helix DNA-binding domain"/>
    <property type="match status" value="1"/>
</dbReference>
<dbReference type="InterPro" id="IPR000838">
    <property type="entry name" value="RNA_pol_sigma70_ECF_CS"/>
</dbReference>
<dbReference type="Pfam" id="PF04542">
    <property type="entry name" value="Sigma70_r2"/>
    <property type="match status" value="1"/>
</dbReference>
<feature type="domain" description="RNA polymerase sigma-70 region 2" evidence="7">
    <location>
        <begin position="35"/>
        <end position="103"/>
    </location>
</feature>
<dbReference type="GO" id="GO:0006950">
    <property type="term" value="P:response to stress"/>
    <property type="evidence" value="ECO:0007669"/>
    <property type="project" value="UniProtKB-ARBA"/>
</dbReference>
<evidence type="ECO:0000256" key="4">
    <source>
        <dbReference type="ARBA" id="ARBA00023125"/>
    </source>
</evidence>
<dbReference type="AlphaFoldDB" id="A0A543KYQ7"/>
<dbReference type="Gene3D" id="1.10.1740.10">
    <property type="match status" value="1"/>
</dbReference>
<dbReference type="InterPro" id="IPR014284">
    <property type="entry name" value="RNA_pol_sigma-70_dom"/>
</dbReference>
<dbReference type="Pfam" id="PF08281">
    <property type="entry name" value="Sigma70_r4_2"/>
    <property type="match status" value="1"/>
</dbReference>
<evidence type="ECO:0000256" key="2">
    <source>
        <dbReference type="ARBA" id="ARBA00023015"/>
    </source>
</evidence>
<evidence type="ECO:0000256" key="1">
    <source>
        <dbReference type="ARBA" id="ARBA00010641"/>
    </source>
</evidence>
<evidence type="ECO:0000313" key="10">
    <source>
        <dbReference type="Proteomes" id="UP000319804"/>
    </source>
</evidence>
<dbReference type="GO" id="GO:0016987">
    <property type="term" value="F:sigma factor activity"/>
    <property type="evidence" value="ECO:0007669"/>
    <property type="project" value="UniProtKB-KW"/>
</dbReference>
<evidence type="ECO:0000259" key="7">
    <source>
        <dbReference type="Pfam" id="PF04542"/>
    </source>
</evidence>
<dbReference type="InterPro" id="IPR036388">
    <property type="entry name" value="WH-like_DNA-bd_sf"/>
</dbReference>
<evidence type="ECO:0000256" key="5">
    <source>
        <dbReference type="ARBA" id="ARBA00023163"/>
    </source>
</evidence>
<dbReference type="Proteomes" id="UP000319804">
    <property type="component" value="Unassembled WGS sequence"/>
</dbReference>
<dbReference type="PROSITE" id="PS01063">
    <property type="entry name" value="SIGMA70_ECF"/>
    <property type="match status" value="1"/>
</dbReference>
<reference evidence="9 10" key="1">
    <citation type="submission" date="2019-06" db="EMBL/GenBank/DDBJ databases">
        <title>Sequencing the genomes of 1000 actinobacteria strains.</title>
        <authorList>
            <person name="Klenk H.-P."/>
        </authorList>
    </citation>
    <scope>NUCLEOTIDE SEQUENCE [LARGE SCALE GENOMIC DNA]</scope>
    <source>
        <strain evidence="9 10">DSM 20427</strain>
    </source>
</reference>
<proteinExistence type="inferred from homology"/>
<dbReference type="PANTHER" id="PTHR43133">
    <property type="entry name" value="RNA POLYMERASE ECF-TYPE SIGMA FACTO"/>
    <property type="match status" value="1"/>
</dbReference>
<dbReference type="InterPro" id="IPR007627">
    <property type="entry name" value="RNA_pol_sigma70_r2"/>
</dbReference>
<dbReference type="InterPro" id="IPR013325">
    <property type="entry name" value="RNA_pol_sigma_r2"/>
</dbReference>
<dbReference type="OrthoDB" id="5243766at2"/>
<dbReference type="EMBL" id="VFPS01000001">
    <property type="protein sequence ID" value="TQN00213.1"/>
    <property type="molecule type" value="Genomic_DNA"/>
</dbReference>
<sequence length="194" mass="21125">MTHTTAWPPTGHSAGSDAALVAAAGAGDDAAFRALYRAHVRPVYWLAHSLVGTQVDAEDVTQETFLAAWRKQPGLELAGQSLLPWLVTICRFQCANRIRRQQRDREHTAAGLDETLPATVDVKKQVVDAVLVERVIAEVGTLSALDQQIFRLCAAEGYAYQAAAEQLGVSHGAVRNRLSRIRTQLRSTIEPEGT</sequence>
<keyword evidence="10" id="KW-1185">Reference proteome</keyword>
<evidence type="ECO:0000313" key="9">
    <source>
        <dbReference type="EMBL" id="TQN00213.1"/>
    </source>
</evidence>
<dbReference type="SUPFAM" id="SSF88946">
    <property type="entry name" value="Sigma2 domain of RNA polymerase sigma factors"/>
    <property type="match status" value="1"/>
</dbReference>
<comment type="similarity">
    <text evidence="1 6">Belongs to the sigma-70 factor family. ECF subfamily.</text>
</comment>
<keyword evidence="4 6" id="KW-0238">DNA-binding</keyword>
<dbReference type="GO" id="GO:0006352">
    <property type="term" value="P:DNA-templated transcription initiation"/>
    <property type="evidence" value="ECO:0007669"/>
    <property type="project" value="InterPro"/>
</dbReference>
<name>A0A543KYQ7_9MICO</name>
<gene>
    <name evidence="9" type="ORF">FHX68_0286</name>
</gene>
<dbReference type="SUPFAM" id="SSF88659">
    <property type="entry name" value="Sigma3 and sigma4 domains of RNA polymerase sigma factors"/>
    <property type="match status" value="1"/>
</dbReference>
<protein>
    <recommendedName>
        <fullName evidence="6">RNA polymerase sigma factor</fullName>
    </recommendedName>
</protein>
<dbReference type="InterPro" id="IPR013249">
    <property type="entry name" value="RNA_pol_sigma70_r4_t2"/>
</dbReference>
<keyword evidence="5 6" id="KW-0804">Transcription</keyword>
<keyword evidence="2 6" id="KW-0805">Transcription regulation</keyword>
<dbReference type="GO" id="GO:0003677">
    <property type="term" value="F:DNA binding"/>
    <property type="evidence" value="ECO:0007669"/>
    <property type="project" value="UniProtKB-KW"/>
</dbReference>
<dbReference type="PANTHER" id="PTHR43133:SF8">
    <property type="entry name" value="RNA POLYMERASE SIGMA FACTOR HI_1459-RELATED"/>
    <property type="match status" value="1"/>
</dbReference>
<feature type="domain" description="RNA polymerase sigma factor 70 region 4 type 2" evidence="8">
    <location>
        <begin position="136"/>
        <end position="185"/>
    </location>
</feature>
<organism evidence="9 10">
    <name type="scientific">Microbacterium lacticum</name>
    <dbReference type="NCBI Taxonomy" id="33885"/>
    <lineage>
        <taxon>Bacteria</taxon>
        <taxon>Bacillati</taxon>
        <taxon>Actinomycetota</taxon>
        <taxon>Actinomycetes</taxon>
        <taxon>Micrococcales</taxon>
        <taxon>Microbacteriaceae</taxon>
        <taxon>Microbacterium</taxon>
    </lineage>
</organism>
<dbReference type="NCBIfam" id="TIGR02937">
    <property type="entry name" value="sigma70-ECF"/>
    <property type="match status" value="1"/>
</dbReference>
<evidence type="ECO:0000256" key="3">
    <source>
        <dbReference type="ARBA" id="ARBA00023082"/>
    </source>
</evidence>
<accession>A0A543KYQ7</accession>
<comment type="caution">
    <text evidence="9">The sequence shown here is derived from an EMBL/GenBank/DDBJ whole genome shotgun (WGS) entry which is preliminary data.</text>
</comment>
<evidence type="ECO:0000256" key="6">
    <source>
        <dbReference type="RuleBase" id="RU000716"/>
    </source>
</evidence>
<dbReference type="InterPro" id="IPR013324">
    <property type="entry name" value="RNA_pol_sigma_r3/r4-like"/>
</dbReference>
<dbReference type="RefSeq" id="WP_141380530.1">
    <property type="nucleotide sequence ID" value="NZ_BJNA01000025.1"/>
</dbReference>
<evidence type="ECO:0000259" key="8">
    <source>
        <dbReference type="Pfam" id="PF08281"/>
    </source>
</evidence>